<protein>
    <submittedName>
        <fullName evidence="1">Uncharacterized protein</fullName>
    </submittedName>
</protein>
<evidence type="ECO:0000313" key="2">
    <source>
        <dbReference type="Proteomes" id="UP000235388"/>
    </source>
</evidence>
<name>A0A2N5S2V5_9BASI</name>
<sequence>MSAQKKILRTHNVLLHYSSKTPAKPQHPLERAGTSNECKISWVSLSSKEDAFGPVIEDFIAQYCGQA</sequence>
<dbReference type="Proteomes" id="UP000235388">
    <property type="component" value="Unassembled WGS sequence"/>
</dbReference>
<organism evidence="1 2">
    <name type="scientific">Puccinia coronata f. sp. avenae</name>
    <dbReference type="NCBI Taxonomy" id="200324"/>
    <lineage>
        <taxon>Eukaryota</taxon>
        <taxon>Fungi</taxon>
        <taxon>Dikarya</taxon>
        <taxon>Basidiomycota</taxon>
        <taxon>Pucciniomycotina</taxon>
        <taxon>Pucciniomycetes</taxon>
        <taxon>Pucciniales</taxon>
        <taxon>Pucciniaceae</taxon>
        <taxon>Puccinia</taxon>
    </lineage>
</organism>
<evidence type="ECO:0000313" key="1">
    <source>
        <dbReference type="EMBL" id="PLW07559.1"/>
    </source>
</evidence>
<dbReference type="EMBL" id="PGCJ01001218">
    <property type="protein sequence ID" value="PLW07559.1"/>
    <property type="molecule type" value="Genomic_DNA"/>
</dbReference>
<proteinExistence type="predicted"/>
<accession>A0A2N5S2V5</accession>
<gene>
    <name evidence="1" type="ORF">PCANC_27896</name>
</gene>
<comment type="caution">
    <text evidence="1">The sequence shown here is derived from an EMBL/GenBank/DDBJ whole genome shotgun (WGS) entry which is preliminary data.</text>
</comment>
<reference evidence="1 2" key="1">
    <citation type="submission" date="2017-11" db="EMBL/GenBank/DDBJ databases">
        <title>De novo assembly and phasing of dikaryotic genomes from two isolates of Puccinia coronata f. sp. avenae, the causal agent of oat crown rust.</title>
        <authorList>
            <person name="Miller M.E."/>
            <person name="Zhang Y."/>
            <person name="Omidvar V."/>
            <person name="Sperschneider J."/>
            <person name="Schwessinger B."/>
            <person name="Raley C."/>
            <person name="Palmer J.M."/>
            <person name="Garnica D."/>
            <person name="Upadhyaya N."/>
            <person name="Rathjen J."/>
            <person name="Taylor J.M."/>
            <person name="Park R.F."/>
            <person name="Dodds P.N."/>
            <person name="Hirsch C.D."/>
            <person name="Kianian S.F."/>
            <person name="Figueroa M."/>
        </authorList>
    </citation>
    <scope>NUCLEOTIDE SEQUENCE [LARGE SCALE GENOMIC DNA]</scope>
    <source>
        <strain evidence="1">12NC29</strain>
    </source>
</reference>
<dbReference type="AlphaFoldDB" id="A0A2N5S2V5"/>
<keyword evidence="2" id="KW-1185">Reference proteome</keyword>